<name>A0A8H7QXE6_9FUNG</name>
<dbReference type="Proteomes" id="UP000603453">
    <property type="component" value="Unassembled WGS sequence"/>
</dbReference>
<gene>
    <name evidence="1" type="ORF">INT47_007695</name>
</gene>
<protein>
    <submittedName>
        <fullName evidence="1">Uncharacterized protein</fullName>
    </submittedName>
</protein>
<sequence length="376" mass="43196">MNFNVFIWNGILEEMTRRRVVDRYSAAALDITAAVVRSSAANRWRIFLIRASFFSAVIQSVAGKVKVSLFMQERKDIISKMSYNILTINALELRNYWKQLLDNYQQSFTFDYNLVDWERLAKIIRKRLALLSSSFGGLIAFVGILSENPDCKSCVDHGDLRSSGYLEACWYDLTQDPYNYCELLDQRSYTTKFLKIFLNFIFLQDHDLKVMDESTFEQNIMIPLQDIMIKETLLDFVGSHKPKPKFTIEGNTFRVIAEGASTTKKHVRYKAYLTTKGFQARGFISNGGHGGHSKVSTVGQSTATTVGSYCQVDVSVREQYKQTLAHNTHLIFDRRQSFFYCMCGREELGELLPKLFLASIQIKAFFLHIAARNIKI</sequence>
<reference evidence="1" key="1">
    <citation type="submission" date="2020-12" db="EMBL/GenBank/DDBJ databases">
        <title>Metabolic potential, ecology and presence of endohyphal bacteria is reflected in genomic diversity of Mucoromycotina.</title>
        <authorList>
            <person name="Muszewska A."/>
            <person name="Okrasinska A."/>
            <person name="Steczkiewicz K."/>
            <person name="Drgas O."/>
            <person name="Orlowska M."/>
            <person name="Perlinska-Lenart U."/>
            <person name="Aleksandrzak-Piekarczyk T."/>
            <person name="Szatraj K."/>
            <person name="Zielenkiewicz U."/>
            <person name="Pilsyk S."/>
            <person name="Malc E."/>
            <person name="Mieczkowski P."/>
            <person name="Kruszewska J.S."/>
            <person name="Biernat P."/>
            <person name="Pawlowska J."/>
        </authorList>
    </citation>
    <scope>NUCLEOTIDE SEQUENCE</scope>
    <source>
        <strain evidence="1">WA0000017839</strain>
    </source>
</reference>
<proteinExistence type="predicted"/>
<accession>A0A8H7QXE6</accession>
<dbReference type="EMBL" id="JAEPRD010000088">
    <property type="protein sequence ID" value="KAG2200050.1"/>
    <property type="molecule type" value="Genomic_DNA"/>
</dbReference>
<dbReference type="OrthoDB" id="2212494at2759"/>
<organism evidence="1 2">
    <name type="scientific">Mucor saturninus</name>
    <dbReference type="NCBI Taxonomy" id="64648"/>
    <lineage>
        <taxon>Eukaryota</taxon>
        <taxon>Fungi</taxon>
        <taxon>Fungi incertae sedis</taxon>
        <taxon>Mucoromycota</taxon>
        <taxon>Mucoromycotina</taxon>
        <taxon>Mucoromycetes</taxon>
        <taxon>Mucorales</taxon>
        <taxon>Mucorineae</taxon>
        <taxon>Mucoraceae</taxon>
        <taxon>Mucor</taxon>
    </lineage>
</organism>
<evidence type="ECO:0000313" key="2">
    <source>
        <dbReference type="Proteomes" id="UP000603453"/>
    </source>
</evidence>
<keyword evidence="2" id="KW-1185">Reference proteome</keyword>
<evidence type="ECO:0000313" key="1">
    <source>
        <dbReference type="EMBL" id="KAG2200050.1"/>
    </source>
</evidence>
<dbReference type="AlphaFoldDB" id="A0A8H7QXE6"/>
<comment type="caution">
    <text evidence="1">The sequence shown here is derived from an EMBL/GenBank/DDBJ whole genome shotgun (WGS) entry which is preliminary data.</text>
</comment>